<keyword evidence="2" id="KW-1185">Reference proteome</keyword>
<evidence type="ECO:0000313" key="1">
    <source>
        <dbReference type="EMBL" id="KAJ4341869.1"/>
    </source>
</evidence>
<accession>A0A9W8X740</accession>
<evidence type="ECO:0000313" key="2">
    <source>
        <dbReference type="Proteomes" id="UP001140562"/>
    </source>
</evidence>
<comment type="caution">
    <text evidence="1">The sequence shown here is derived from an EMBL/GenBank/DDBJ whole genome shotgun (WGS) entry which is preliminary data.</text>
</comment>
<dbReference type="Proteomes" id="UP001140562">
    <property type="component" value="Unassembled WGS sequence"/>
</dbReference>
<name>A0A9W8X740_9PLEO</name>
<reference evidence="1" key="1">
    <citation type="submission" date="2022-10" db="EMBL/GenBank/DDBJ databases">
        <title>Tapping the CABI collections for fungal endophytes: first genome assemblies for Collariella, Neodidymelliopsis, Ascochyta clinopodiicola, Didymella pomorum, Didymosphaeria variabile, Neocosmospora piperis and Neocucurbitaria cava.</title>
        <authorList>
            <person name="Hill R."/>
        </authorList>
    </citation>
    <scope>NUCLEOTIDE SEQUENCE</scope>
    <source>
        <strain evidence="1">IMI 360193</strain>
    </source>
</reference>
<sequence length="124" mass="13923">MHASELARAQLNMKDTASGLRIMITYLTPLGTEHLEPATPCAKSDTIRERLDNEMEDSTTQATIDMTREELTRQKLEQEGQTMVATEEAIALRQKTDSTIEKLKTLTAVELVRAELVQGKFTDQ</sequence>
<dbReference type="AlphaFoldDB" id="A0A9W8X740"/>
<dbReference type="EMBL" id="JAPEUV010000009">
    <property type="protein sequence ID" value="KAJ4341869.1"/>
    <property type="molecule type" value="Genomic_DNA"/>
</dbReference>
<proteinExistence type="predicted"/>
<protein>
    <submittedName>
        <fullName evidence="1">Uncharacterized protein</fullName>
    </submittedName>
</protein>
<gene>
    <name evidence="1" type="ORF">N0V87_001534</name>
</gene>
<organism evidence="1 2">
    <name type="scientific">Didymella glomerata</name>
    <dbReference type="NCBI Taxonomy" id="749621"/>
    <lineage>
        <taxon>Eukaryota</taxon>
        <taxon>Fungi</taxon>
        <taxon>Dikarya</taxon>
        <taxon>Ascomycota</taxon>
        <taxon>Pezizomycotina</taxon>
        <taxon>Dothideomycetes</taxon>
        <taxon>Pleosporomycetidae</taxon>
        <taxon>Pleosporales</taxon>
        <taxon>Pleosporineae</taxon>
        <taxon>Didymellaceae</taxon>
        <taxon>Didymella</taxon>
    </lineage>
</organism>